<evidence type="ECO:0000313" key="3">
    <source>
        <dbReference type="Proteomes" id="UP000256690"/>
    </source>
</evidence>
<evidence type="ECO:0000256" key="1">
    <source>
        <dbReference type="SAM" id="MobiDB-lite"/>
    </source>
</evidence>
<dbReference type="InterPro" id="IPR036047">
    <property type="entry name" value="F-box-like_dom_sf"/>
</dbReference>
<name>A0A3D8RRV9_9EURO</name>
<feature type="compositionally biased region" description="Basic residues" evidence="1">
    <location>
        <begin position="1"/>
        <end position="15"/>
    </location>
</feature>
<reference evidence="2 3" key="1">
    <citation type="journal article" date="2018" name="IMA Fungus">
        <title>IMA Genome-F 9: Draft genome sequence of Annulohypoxylon stygium, Aspergillus mulundensis, Berkeleyomyces basicola (syn. Thielaviopsis basicola), Ceratocystis smalleyi, two Cercospora beticola strains, Coleophoma cylindrospora, Fusarium fracticaudum, Phialophora cf. hyalina, and Morchella septimelata.</title>
        <authorList>
            <person name="Wingfield B.D."/>
            <person name="Bills G.F."/>
            <person name="Dong Y."/>
            <person name="Huang W."/>
            <person name="Nel W.J."/>
            <person name="Swalarsk-Parry B.S."/>
            <person name="Vaghefi N."/>
            <person name="Wilken P.M."/>
            <person name="An Z."/>
            <person name="de Beer Z.W."/>
            <person name="De Vos L."/>
            <person name="Chen L."/>
            <person name="Duong T.A."/>
            <person name="Gao Y."/>
            <person name="Hammerbacher A."/>
            <person name="Kikkert J.R."/>
            <person name="Li Y."/>
            <person name="Li H."/>
            <person name="Li K."/>
            <person name="Li Q."/>
            <person name="Liu X."/>
            <person name="Ma X."/>
            <person name="Naidoo K."/>
            <person name="Pethybridge S.J."/>
            <person name="Sun J."/>
            <person name="Steenkamp E.T."/>
            <person name="van der Nest M.A."/>
            <person name="van Wyk S."/>
            <person name="Wingfield M.J."/>
            <person name="Xiong C."/>
            <person name="Yue Q."/>
            <person name="Zhang X."/>
        </authorList>
    </citation>
    <scope>NUCLEOTIDE SEQUENCE [LARGE SCALE GENOMIC DNA]</scope>
    <source>
        <strain evidence="2 3">DSM 5745</strain>
    </source>
</reference>
<dbReference type="EMBL" id="PVWQ01000007">
    <property type="protein sequence ID" value="RDW76812.1"/>
    <property type="molecule type" value="Genomic_DNA"/>
</dbReference>
<sequence length="542" mass="62060">MPRKRKGARGSKHSANKLPPATKNDNNSANNTRRDPLRYLPSDCLGMILGLLDISDLARCDQVNTHWGKFVHEWITLDGIRLHDPQFWALEGLAEPSDHTKIAQVFKERAALTSGRPKHCYNFRTDSRCFAVAGNLKTKGDPEDYGIKLKPLRHPTSLKRRPLISMHLSPNGYILLRTRDHPRLSTLTIRDHLFVLETGEEKWGRQYRRDSDYIPTERPLLFDSTKLYYHVTEHRGNADYLMAIDIDSGHCLYKTRLDDRGLKIPVPLDDYYVPHQWLLSRDYTALTKLGERQVIVAITFDQKRDFTRRYPVTSGRVTVFDAKNGRAIQHLQIGVGTFDHASIVASSDEEGFVIISQDLSLKRRSFDGKETPIKLDRFVAGADGKFHHQGEETVYWPVEDFRLGAIAIDPFRHLYASCTRGPALYPLNVGSLALPASKYKDIDALDKSAQPQHRSLVRGQPRQVSYPSPREELFFADVNEYVNGNFSFLGELTVHFIARDKLVVESRERDGSTYFYKYALFDFGCRPSDLGNRQRLKNNKDV</sequence>
<dbReference type="SUPFAM" id="SSF50998">
    <property type="entry name" value="Quinoprotein alcohol dehydrogenase-like"/>
    <property type="match status" value="1"/>
</dbReference>
<dbReference type="CDD" id="cd09917">
    <property type="entry name" value="F-box_SF"/>
    <property type="match status" value="1"/>
</dbReference>
<gene>
    <name evidence="2" type="ORF">DSM5745_06804</name>
</gene>
<proteinExistence type="predicted"/>
<organism evidence="2 3">
    <name type="scientific">Aspergillus mulundensis</name>
    <dbReference type="NCBI Taxonomy" id="1810919"/>
    <lineage>
        <taxon>Eukaryota</taxon>
        <taxon>Fungi</taxon>
        <taxon>Dikarya</taxon>
        <taxon>Ascomycota</taxon>
        <taxon>Pezizomycotina</taxon>
        <taxon>Eurotiomycetes</taxon>
        <taxon>Eurotiomycetidae</taxon>
        <taxon>Eurotiales</taxon>
        <taxon>Aspergillaceae</taxon>
        <taxon>Aspergillus</taxon>
        <taxon>Aspergillus subgen. Nidulantes</taxon>
    </lineage>
</organism>
<feature type="region of interest" description="Disordered" evidence="1">
    <location>
        <begin position="1"/>
        <end position="34"/>
    </location>
</feature>
<dbReference type="RefSeq" id="XP_026603124.1">
    <property type="nucleotide sequence ID" value="XM_026748820.1"/>
</dbReference>
<dbReference type="Proteomes" id="UP000256690">
    <property type="component" value="Unassembled WGS sequence"/>
</dbReference>
<dbReference type="SUPFAM" id="SSF81383">
    <property type="entry name" value="F-box domain"/>
    <property type="match status" value="1"/>
</dbReference>
<dbReference type="AlphaFoldDB" id="A0A3D8RRV9"/>
<evidence type="ECO:0000313" key="2">
    <source>
        <dbReference type="EMBL" id="RDW76812.1"/>
    </source>
</evidence>
<comment type="caution">
    <text evidence="2">The sequence shown here is derived from an EMBL/GenBank/DDBJ whole genome shotgun (WGS) entry which is preliminary data.</text>
</comment>
<accession>A0A3D8RRV9</accession>
<dbReference type="Gene3D" id="1.20.1280.50">
    <property type="match status" value="1"/>
</dbReference>
<keyword evidence="3" id="KW-1185">Reference proteome</keyword>
<protein>
    <recommendedName>
        <fullName evidence="4">F-box domain-containing protein</fullName>
    </recommendedName>
</protein>
<evidence type="ECO:0008006" key="4">
    <source>
        <dbReference type="Google" id="ProtNLM"/>
    </source>
</evidence>
<dbReference type="GeneID" id="38117174"/>
<dbReference type="InterPro" id="IPR011047">
    <property type="entry name" value="Quinoprotein_ADH-like_sf"/>
</dbReference>